<dbReference type="EMBL" id="MT774390">
    <property type="protein sequence ID" value="QOR59531.1"/>
    <property type="molecule type" value="Genomic_DNA"/>
</dbReference>
<evidence type="ECO:0000313" key="1">
    <source>
        <dbReference type="EMBL" id="QOR59531.1"/>
    </source>
</evidence>
<organism evidence="1 2">
    <name type="scientific">uncultured phage cr85_1</name>
    <dbReference type="NCBI Taxonomy" id="2772074"/>
    <lineage>
        <taxon>Viruses</taxon>
        <taxon>Duplodnaviria</taxon>
        <taxon>Heunggongvirae</taxon>
        <taxon>Uroviricota</taxon>
        <taxon>Caudoviricetes</taxon>
        <taxon>Crassvirales</taxon>
        <taxon>Steigviridae</taxon>
        <taxon>Asinivirinae</taxon>
        <taxon>Kahnovirus</taxon>
        <taxon>Kahnovirus oralis</taxon>
    </lineage>
</organism>
<dbReference type="KEGG" id="vg:65130026"/>
<sequence>MTRIIYVVYTREYLTSWQIIGANLKKYAFLCDYSEVKTDDLIDSPMYSTPMQVVSISPCESLADTVVNGIPLKRIIISTINNIKVGQLNNNQNSSKMEKKSIFSSFIEKYKSQFIPEKDNTLKVSMDGNICVPMNSEYVGIDNDNNLISYPEEMCISVPVYLVNKSYAQVKIGDVVKVNNSYSKVVKKNTNGSLSCLSYSGYMQNKKEIKDFMLGQSFIKVVINMFSNIQVNGVNPMILAMAEDGIDMKDLMILQMMQGSNDGQMNPMFMMAMMDKGGNNSMIETMLMMQMMGNNQMSFPFMPNQSQKEEK</sequence>
<dbReference type="RefSeq" id="YP_010111689.1">
    <property type="nucleotide sequence ID" value="NC_055883.1"/>
</dbReference>
<keyword evidence="2" id="KW-1185">Reference proteome</keyword>
<proteinExistence type="predicted"/>
<reference evidence="1 2" key="1">
    <citation type="submission" date="2020-07" db="EMBL/GenBank/DDBJ databases">
        <title>Taxonomic proposal: Crassvirales, a new order of highly abundant and diverse bacterial viruses.</title>
        <authorList>
            <person name="Shkoporov A.N."/>
            <person name="Stockdale S.R."/>
            <person name="Guerin E."/>
            <person name="Ross R.P."/>
            <person name="Hill C."/>
        </authorList>
    </citation>
    <scope>NUCLEOTIDE SEQUENCE [LARGE SCALE GENOMIC DNA]</scope>
</reference>
<dbReference type="Proteomes" id="UP000593882">
    <property type="component" value="Segment"/>
</dbReference>
<name>A0A7M1S062_9CAUD</name>
<protein>
    <submittedName>
        <fullName evidence="1">Uncharacterized protein</fullName>
    </submittedName>
</protein>
<accession>A0A7M1S062</accession>
<dbReference type="GeneID" id="65130026"/>
<evidence type="ECO:0000313" key="2">
    <source>
        <dbReference type="Proteomes" id="UP000593882"/>
    </source>
</evidence>